<proteinExistence type="predicted"/>
<dbReference type="Gene3D" id="3.40.50.2300">
    <property type="match status" value="1"/>
</dbReference>
<dbReference type="SUPFAM" id="SSF52172">
    <property type="entry name" value="CheY-like"/>
    <property type="match status" value="1"/>
</dbReference>
<dbReference type="GO" id="GO:0009898">
    <property type="term" value="C:cytoplasmic side of plasma membrane"/>
    <property type="evidence" value="ECO:0007669"/>
    <property type="project" value="TreeGrafter"/>
</dbReference>
<dbReference type="EMBL" id="CP022579">
    <property type="protein sequence ID" value="QEL63559.1"/>
    <property type="molecule type" value="Genomic_DNA"/>
</dbReference>
<keyword evidence="1" id="KW-0597">Phosphoprotein</keyword>
<sequence length="395" mass="42593">MKINGEKIMNLVVVSPQRQRLKDITSMLQGMEGQVAVTGVEGGLDRLASIPVHDEPDVLILDSADNEMAHLDKIERLNHLYPEMACIVLSDSQSPEFLLRAMQAGVREVLPHPVSPPVLTASMARLIKKANGSTPRHGTILAFVGCKGGCGTTFVAANLAYALAQEESTKVLLVDLNLQFGDALLFISDHKASTTLADVAEQIDRVDASFLASCLVSITPNLGVLAAPEDPARALAVKPEHVDTLLRLARNNYDFIVVDAGRGLDPVSVRAMDHADVIFPVLQLTLPFIRDGKRLMEAFRSLGYAKSKVRLLVNRYQKGGILGLADISRALGQEVECVVPNNFEAVAASVNQGVPILKLAAASNVSKSLQEVAQSLVAKPKEETGGWFARVFHRA</sequence>
<dbReference type="GO" id="GO:0005829">
    <property type="term" value="C:cytosol"/>
    <property type="evidence" value="ECO:0007669"/>
    <property type="project" value="TreeGrafter"/>
</dbReference>
<organism evidence="3 4">
    <name type="scientific">Oryzomicrobium terrae</name>
    <dbReference type="NCBI Taxonomy" id="1735038"/>
    <lineage>
        <taxon>Bacteria</taxon>
        <taxon>Pseudomonadati</taxon>
        <taxon>Pseudomonadota</taxon>
        <taxon>Betaproteobacteria</taxon>
        <taxon>Rhodocyclales</taxon>
        <taxon>Rhodocyclaceae</taxon>
        <taxon>Oryzomicrobium</taxon>
    </lineage>
</organism>
<dbReference type="Pfam" id="PF13614">
    <property type="entry name" value="AAA_31"/>
    <property type="match status" value="1"/>
</dbReference>
<reference evidence="3 4" key="1">
    <citation type="submission" date="2017-07" db="EMBL/GenBank/DDBJ databases">
        <title>Complete genome sequence of Oryzomicrobium terrae TPP412.</title>
        <authorList>
            <person name="Chiu L.-W."/>
            <person name="Lo K.-J."/>
            <person name="Tsai Y.-M."/>
            <person name="Lin S.-S."/>
            <person name="Kuo C.-H."/>
            <person name="Liu C.-T."/>
        </authorList>
    </citation>
    <scope>NUCLEOTIDE SEQUENCE [LARGE SCALE GENOMIC DNA]</scope>
    <source>
        <strain evidence="3 4">TPP412</strain>
    </source>
</reference>
<dbReference type="PROSITE" id="PS50110">
    <property type="entry name" value="RESPONSE_REGULATORY"/>
    <property type="match status" value="1"/>
</dbReference>
<dbReference type="Proteomes" id="UP000323671">
    <property type="component" value="Chromosome"/>
</dbReference>
<dbReference type="InterPro" id="IPR001789">
    <property type="entry name" value="Sig_transdc_resp-reg_receiver"/>
</dbReference>
<protein>
    <submittedName>
        <fullName evidence="3">Pilus assembly protein CpaE</fullName>
    </submittedName>
</protein>
<evidence type="ECO:0000313" key="4">
    <source>
        <dbReference type="Proteomes" id="UP000323671"/>
    </source>
</evidence>
<gene>
    <name evidence="3" type="primary">cpaE</name>
    <name evidence="3" type="ORF">OTERR_00830</name>
</gene>
<dbReference type="PANTHER" id="PTHR43384:SF13">
    <property type="entry name" value="SLR0110 PROTEIN"/>
    <property type="match status" value="1"/>
</dbReference>
<dbReference type="GO" id="GO:0016887">
    <property type="term" value="F:ATP hydrolysis activity"/>
    <property type="evidence" value="ECO:0007669"/>
    <property type="project" value="TreeGrafter"/>
</dbReference>
<feature type="domain" description="Response regulatory" evidence="2">
    <location>
        <begin position="10"/>
        <end position="127"/>
    </location>
</feature>
<dbReference type="InterPro" id="IPR050625">
    <property type="entry name" value="ParA/MinD_ATPase"/>
</dbReference>
<dbReference type="Gene3D" id="3.40.50.300">
    <property type="entry name" value="P-loop containing nucleotide triphosphate hydrolases"/>
    <property type="match status" value="1"/>
</dbReference>
<dbReference type="KEGG" id="otr:OTERR_00830"/>
<evidence type="ECO:0000313" key="3">
    <source>
        <dbReference type="EMBL" id="QEL63559.1"/>
    </source>
</evidence>
<dbReference type="AlphaFoldDB" id="A0A5C1E4V4"/>
<name>A0A5C1E4V4_9RHOO</name>
<evidence type="ECO:0000256" key="1">
    <source>
        <dbReference type="PROSITE-ProRule" id="PRU00169"/>
    </source>
</evidence>
<dbReference type="PANTHER" id="PTHR43384">
    <property type="entry name" value="SEPTUM SITE-DETERMINING PROTEIN MIND HOMOLOG, CHLOROPLASTIC-RELATED"/>
    <property type="match status" value="1"/>
</dbReference>
<dbReference type="RefSeq" id="WP_223115971.1">
    <property type="nucleotide sequence ID" value="NZ_CP022579.1"/>
</dbReference>
<dbReference type="InterPro" id="IPR027417">
    <property type="entry name" value="P-loop_NTPase"/>
</dbReference>
<dbReference type="GO" id="GO:0005524">
    <property type="term" value="F:ATP binding"/>
    <property type="evidence" value="ECO:0007669"/>
    <property type="project" value="TreeGrafter"/>
</dbReference>
<evidence type="ECO:0000259" key="2">
    <source>
        <dbReference type="PROSITE" id="PS50110"/>
    </source>
</evidence>
<dbReference type="SUPFAM" id="SSF52540">
    <property type="entry name" value="P-loop containing nucleoside triphosphate hydrolases"/>
    <property type="match status" value="1"/>
</dbReference>
<keyword evidence="4" id="KW-1185">Reference proteome</keyword>
<dbReference type="GO" id="GO:0000160">
    <property type="term" value="P:phosphorelay signal transduction system"/>
    <property type="evidence" value="ECO:0007669"/>
    <property type="project" value="InterPro"/>
</dbReference>
<dbReference type="GO" id="GO:0051782">
    <property type="term" value="P:negative regulation of cell division"/>
    <property type="evidence" value="ECO:0007669"/>
    <property type="project" value="TreeGrafter"/>
</dbReference>
<dbReference type="InterPro" id="IPR025669">
    <property type="entry name" value="AAA_dom"/>
</dbReference>
<accession>A0A5C1E4V4</accession>
<dbReference type="InterPro" id="IPR011006">
    <property type="entry name" value="CheY-like_superfamily"/>
</dbReference>
<feature type="modified residue" description="4-aspartylphosphate" evidence="1">
    <location>
        <position position="62"/>
    </location>
</feature>